<comment type="caution">
    <text evidence="1">The sequence shown here is derived from an EMBL/GenBank/DDBJ whole genome shotgun (WGS) entry which is preliminary data.</text>
</comment>
<dbReference type="EMBL" id="PKPP01007548">
    <property type="protein sequence ID" value="PWA53077.1"/>
    <property type="molecule type" value="Genomic_DNA"/>
</dbReference>
<reference evidence="1 2" key="1">
    <citation type="journal article" date="2018" name="Mol. Plant">
        <title>The genome of Artemisia annua provides insight into the evolution of Asteraceae family and artemisinin biosynthesis.</title>
        <authorList>
            <person name="Shen Q."/>
            <person name="Zhang L."/>
            <person name="Liao Z."/>
            <person name="Wang S."/>
            <person name="Yan T."/>
            <person name="Shi P."/>
            <person name="Liu M."/>
            <person name="Fu X."/>
            <person name="Pan Q."/>
            <person name="Wang Y."/>
            <person name="Lv Z."/>
            <person name="Lu X."/>
            <person name="Zhang F."/>
            <person name="Jiang W."/>
            <person name="Ma Y."/>
            <person name="Chen M."/>
            <person name="Hao X."/>
            <person name="Li L."/>
            <person name="Tang Y."/>
            <person name="Lv G."/>
            <person name="Zhou Y."/>
            <person name="Sun X."/>
            <person name="Brodelius P.E."/>
            <person name="Rose J.K.C."/>
            <person name="Tang K."/>
        </authorList>
    </citation>
    <scope>NUCLEOTIDE SEQUENCE [LARGE SCALE GENOMIC DNA]</scope>
    <source>
        <strain evidence="2">cv. Huhao1</strain>
        <tissue evidence="1">Leaf</tissue>
    </source>
</reference>
<accession>A0A2U1LVT1</accession>
<dbReference type="Proteomes" id="UP000245207">
    <property type="component" value="Unassembled WGS sequence"/>
</dbReference>
<dbReference type="SUPFAM" id="SSF52047">
    <property type="entry name" value="RNI-like"/>
    <property type="match status" value="1"/>
</dbReference>
<dbReference type="PANTHER" id="PTHR13318">
    <property type="entry name" value="PARTNER OF PAIRED, ISOFORM B-RELATED"/>
    <property type="match status" value="1"/>
</dbReference>
<proteinExistence type="predicted"/>
<sequence length="305" mass="33538">MVEGSKIRRLSIGHFPDDCWYLIFKKLGSKHDQDSFGLTCRRFLDIQNSSVKHLELGCLIKSKCSCYPIDPFTIQKLLIRFRELDSLSLGSCNIQVSDSALTPLLTNGSKLHYLWLDFCHDITAIGFTLVASGCPLLSVISLCKCSITDSGLEILAKSCSSLTEVNISRCQNITDRGILSLNQNCRQLRTLKLSHCRNITGVGFQGFSRTMACLEADHCAFDSTGVTGILSGGGLRYLNVSCSLKHTRVHGLTSIGLGLGANIEVLNLSYCKLLEDDTIIKISKGCPVLQEWNLSYCSKIAISGW</sequence>
<dbReference type="AlphaFoldDB" id="A0A2U1LVT1"/>
<dbReference type="OrthoDB" id="550575at2759"/>
<keyword evidence="2" id="KW-1185">Reference proteome</keyword>
<evidence type="ECO:0000313" key="2">
    <source>
        <dbReference type="Proteomes" id="UP000245207"/>
    </source>
</evidence>
<dbReference type="PANTHER" id="PTHR13318:SF105">
    <property type="entry name" value="F-BOX_LRR-REPEAT PROTEIN 3"/>
    <property type="match status" value="1"/>
</dbReference>
<dbReference type="Pfam" id="PF13516">
    <property type="entry name" value="LRR_6"/>
    <property type="match status" value="2"/>
</dbReference>
<dbReference type="SMART" id="SM00367">
    <property type="entry name" value="LRR_CC"/>
    <property type="match status" value="6"/>
</dbReference>
<organism evidence="1 2">
    <name type="scientific">Artemisia annua</name>
    <name type="common">Sweet wormwood</name>
    <dbReference type="NCBI Taxonomy" id="35608"/>
    <lineage>
        <taxon>Eukaryota</taxon>
        <taxon>Viridiplantae</taxon>
        <taxon>Streptophyta</taxon>
        <taxon>Embryophyta</taxon>
        <taxon>Tracheophyta</taxon>
        <taxon>Spermatophyta</taxon>
        <taxon>Magnoliopsida</taxon>
        <taxon>eudicotyledons</taxon>
        <taxon>Gunneridae</taxon>
        <taxon>Pentapetalae</taxon>
        <taxon>asterids</taxon>
        <taxon>campanulids</taxon>
        <taxon>Asterales</taxon>
        <taxon>Asteraceae</taxon>
        <taxon>Asteroideae</taxon>
        <taxon>Anthemideae</taxon>
        <taxon>Artemisiinae</taxon>
        <taxon>Artemisia</taxon>
    </lineage>
</organism>
<name>A0A2U1LVT1_ARTAN</name>
<dbReference type="GO" id="GO:0019005">
    <property type="term" value="C:SCF ubiquitin ligase complex"/>
    <property type="evidence" value="ECO:0007669"/>
    <property type="project" value="TreeGrafter"/>
</dbReference>
<dbReference type="InterPro" id="IPR001611">
    <property type="entry name" value="Leu-rich_rpt"/>
</dbReference>
<dbReference type="STRING" id="35608.A0A2U1LVT1"/>
<dbReference type="Gene3D" id="3.80.10.10">
    <property type="entry name" value="Ribonuclease Inhibitor"/>
    <property type="match status" value="2"/>
</dbReference>
<dbReference type="GO" id="GO:0031146">
    <property type="term" value="P:SCF-dependent proteasomal ubiquitin-dependent protein catabolic process"/>
    <property type="evidence" value="ECO:0007669"/>
    <property type="project" value="TreeGrafter"/>
</dbReference>
<dbReference type="InterPro" id="IPR032675">
    <property type="entry name" value="LRR_dom_sf"/>
</dbReference>
<dbReference type="InterPro" id="IPR006553">
    <property type="entry name" value="Leu-rich_rpt_Cys-con_subtyp"/>
</dbReference>
<protein>
    <submittedName>
        <fullName evidence="1">RNI-like superfamily protein</fullName>
    </submittedName>
</protein>
<evidence type="ECO:0000313" key="1">
    <source>
        <dbReference type="EMBL" id="PWA53077.1"/>
    </source>
</evidence>
<gene>
    <name evidence="1" type="ORF">CTI12_AA440780</name>
</gene>